<dbReference type="InterPro" id="IPR007534">
    <property type="entry name" value="LuxE"/>
</dbReference>
<reference evidence="4" key="1">
    <citation type="submission" date="2016-11" db="EMBL/GenBank/DDBJ databases">
        <authorList>
            <person name="Varghese N."/>
            <person name="Submissions S."/>
        </authorList>
    </citation>
    <scope>NUCLEOTIDE SEQUENCE [LARGE SCALE GENOMIC DNA]</scope>
    <source>
        <strain evidence="4">DSM 16579</strain>
    </source>
</reference>
<proteinExistence type="predicted"/>
<accession>A0A1M5FSC3</accession>
<dbReference type="EMBL" id="FQVF01000013">
    <property type="protein sequence ID" value="SHF94440.1"/>
    <property type="molecule type" value="Genomic_DNA"/>
</dbReference>
<evidence type="ECO:0000313" key="4">
    <source>
        <dbReference type="Proteomes" id="UP000184517"/>
    </source>
</evidence>
<organism evidence="3 4">
    <name type="scientific">Marinomonas polaris DSM 16579</name>
    <dbReference type="NCBI Taxonomy" id="1122206"/>
    <lineage>
        <taxon>Bacteria</taxon>
        <taxon>Pseudomonadati</taxon>
        <taxon>Pseudomonadota</taxon>
        <taxon>Gammaproteobacteria</taxon>
        <taxon>Oceanospirillales</taxon>
        <taxon>Oceanospirillaceae</taxon>
        <taxon>Marinomonas</taxon>
    </lineage>
</organism>
<name>A0A1M5FSC3_9GAMM</name>
<protein>
    <submittedName>
        <fullName evidence="3">Phenylacetate-coenzyme A ligase PaaK, adenylate-forming domain family</fullName>
    </submittedName>
</protein>
<dbReference type="Pfam" id="PF05893">
    <property type="entry name" value="LuxC"/>
    <property type="match status" value="1"/>
</dbReference>
<dbReference type="InterPro" id="IPR008670">
    <property type="entry name" value="CoA_reduct_LuxC"/>
</dbReference>
<gene>
    <name evidence="3" type="ORF">SAMN02745753_02957</name>
</gene>
<dbReference type="OrthoDB" id="3597198at2"/>
<sequence>MSINSFDLTSVLDAYPFELPEEVKKPLFKANLLEELIHHYDNNEMYRKFCMKNEFNPHSFLGDIEDIPAIPVHIFKVLGNKLSSVNMDLIKTKLQSSATSGIPSTILLDKLTAKRQTRAMARVMQEVLGSKRRPFCIMDIDPTSPNAGNLGARIAAIKGYLNFSSSSSYFINANSLTEPLSFLEEAFINYLETLETDEPLVIFGFTFVLYHTVFKPLKEKGLHFKLPNGSQVIHIGGWKKLESERVDKETFNRDIANVLGIEICNVVDIYGFTEQMGLNYPDCSAGWKHIHAYSDVIIREESNYSVCEDGKVGLLEFISPLQHSYPGNVVLTDDLGFTEQGICECGKNGRRFKIIGRAKKAEVRGCGDIMSEKVAKKATVKPHSSQDDHLVIYHSPVRLDNDTVPTDKLVKIFNKLKDKQRWLANQPLEAILGLLNIARIKWATSPELDQYRHTGLSFLSDWCEPNRLRRLLDASLHGQRGFLDNFMPRKDISHSSMKAMPRGIVSHWLSGNVPLLGMFALVQSILSKNANILKVSGAESQALPAILNVFKGLVYTTPGGYSISGDELLESIAVVYFDRYQYRIAESFSSNADVRIAWGGREAIEAVSTLPKKYNCQDILFGPKLSMMAIGNDALDSDKAVRKLVRRAATDVSVFDQFACASPHTIFVEKGGVVTPFEFAEKLAAAMDKALLRLPTQYPDIGQANKIRSKIAEYGFIGESWQDEYLRWTVLFDESIGLVEPTYQRVITVKAVDNIFDIIDQVHEDIQTVGLAMKGAKRLDFANKILSQGAMRCPDVGYMTHFDSPWDGLFTIDRLVRWVSLGGPI</sequence>
<dbReference type="InterPro" id="IPR042099">
    <property type="entry name" value="ANL_N_sf"/>
</dbReference>
<evidence type="ECO:0000259" key="2">
    <source>
        <dbReference type="Pfam" id="PF04443"/>
    </source>
</evidence>
<dbReference type="GO" id="GO:0003995">
    <property type="term" value="F:acyl-CoA dehydrogenase activity"/>
    <property type="evidence" value="ECO:0007669"/>
    <property type="project" value="InterPro"/>
</dbReference>
<dbReference type="Gene3D" id="3.40.50.12780">
    <property type="entry name" value="N-terminal domain of ligase-like"/>
    <property type="match status" value="1"/>
</dbReference>
<dbReference type="Pfam" id="PF04443">
    <property type="entry name" value="LuxE"/>
    <property type="match status" value="1"/>
</dbReference>
<dbReference type="AlphaFoldDB" id="A0A1M5FSC3"/>
<dbReference type="GO" id="GO:0008218">
    <property type="term" value="P:bioluminescence"/>
    <property type="evidence" value="ECO:0007669"/>
    <property type="project" value="InterPro"/>
</dbReference>
<keyword evidence="4" id="KW-1185">Reference proteome</keyword>
<feature type="domain" description="Acyl-protein synthetase LuxE" evidence="2">
    <location>
        <begin position="10"/>
        <end position="374"/>
    </location>
</feature>
<evidence type="ECO:0000256" key="1">
    <source>
        <dbReference type="ARBA" id="ARBA00022857"/>
    </source>
</evidence>
<dbReference type="STRING" id="1122206.SAMN02745753_02957"/>
<evidence type="ECO:0000313" key="3">
    <source>
        <dbReference type="EMBL" id="SHF94440.1"/>
    </source>
</evidence>
<keyword evidence="1" id="KW-0521">NADP</keyword>
<dbReference type="RefSeq" id="WP_072840443.1">
    <property type="nucleotide sequence ID" value="NZ_FQVF01000013.1"/>
</dbReference>
<keyword evidence="3" id="KW-0436">Ligase</keyword>
<dbReference type="GO" id="GO:0047474">
    <property type="term" value="F:long-chain fatty acid--protein ligase activity"/>
    <property type="evidence" value="ECO:0007669"/>
    <property type="project" value="InterPro"/>
</dbReference>
<dbReference type="Proteomes" id="UP000184517">
    <property type="component" value="Unassembled WGS sequence"/>
</dbReference>